<dbReference type="GO" id="GO:0042138">
    <property type="term" value="P:meiotic DNA double-strand break formation"/>
    <property type="evidence" value="ECO:0007669"/>
    <property type="project" value="TreeGrafter"/>
</dbReference>
<dbReference type="Gene3D" id="3.40.1360.10">
    <property type="match status" value="1"/>
</dbReference>
<protein>
    <recommendedName>
        <fullName evidence="2">Topoisomerase 6 subunit A/Spo11 TOPRIM domain-containing protein</fullName>
    </recommendedName>
</protein>
<evidence type="ECO:0000313" key="4">
    <source>
        <dbReference type="Proteomes" id="UP000279236"/>
    </source>
</evidence>
<feature type="domain" description="Topoisomerase 6 subunit A/Spo11 TOPRIM" evidence="2">
    <location>
        <begin position="242"/>
        <end position="387"/>
    </location>
</feature>
<dbReference type="Proteomes" id="UP000279236">
    <property type="component" value="Unassembled WGS sequence"/>
</dbReference>
<dbReference type="SUPFAM" id="SSF56726">
    <property type="entry name" value="DNA topoisomerase IV, alpha subunit"/>
    <property type="match status" value="1"/>
</dbReference>
<dbReference type="OrthoDB" id="5377392at2759"/>
<keyword evidence="4" id="KW-1185">Reference proteome</keyword>
<dbReference type="AlphaFoldDB" id="A0A427XFL2"/>
<proteinExistence type="predicted"/>
<comment type="caution">
    <text evidence="3">The sequence shown here is derived from an EMBL/GenBank/DDBJ whole genome shotgun (WGS) entry which is preliminary data.</text>
</comment>
<evidence type="ECO:0000256" key="1">
    <source>
        <dbReference type="SAM" id="MobiDB-lite"/>
    </source>
</evidence>
<dbReference type="RefSeq" id="XP_028472775.1">
    <property type="nucleotide sequence ID" value="XM_028618887.1"/>
</dbReference>
<organism evidence="3 4">
    <name type="scientific">Apiotrichum porosum</name>
    <dbReference type="NCBI Taxonomy" id="105984"/>
    <lineage>
        <taxon>Eukaryota</taxon>
        <taxon>Fungi</taxon>
        <taxon>Dikarya</taxon>
        <taxon>Basidiomycota</taxon>
        <taxon>Agaricomycotina</taxon>
        <taxon>Tremellomycetes</taxon>
        <taxon>Trichosporonales</taxon>
        <taxon>Trichosporonaceae</taxon>
        <taxon>Apiotrichum</taxon>
    </lineage>
</organism>
<dbReference type="GO" id="GO:0000228">
    <property type="term" value="C:nuclear chromosome"/>
    <property type="evidence" value="ECO:0007669"/>
    <property type="project" value="TreeGrafter"/>
</dbReference>
<feature type="region of interest" description="Disordered" evidence="1">
    <location>
        <begin position="1"/>
        <end position="24"/>
    </location>
</feature>
<accession>A0A427XFL2</accession>
<dbReference type="EMBL" id="RSCE01000015">
    <property type="protein sequence ID" value="RSH77628.1"/>
    <property type="molecule type" value="Genomic_DNA"/>
</dbReference>
<dbReference type="InterPro" id="IPR002815">
    <property type="entry name" value="Spo11/TopoVI_A"/>
</dbReference>
<dbReference type="GO" id="GO:0003677">
    <property type="term" value="F:DNA binding"/>
    <property type="evidence" value="ECO:0007669"/>
    <property type="project" value="InterPro"/>
</dbReference>
<dbReference type="InterPro" id="IPR036078">
    <property type="entry name" value="Spo11/TopoVI_A_sf"/>
</dbReference>
<dbReference type="GeneID" id="39587731"/>
<gene>
    <name evidence="3" type="ORF">EHS24_003188</name>
</gene>
<dbReference type="GO" id="GO:0000706">
    <property type="term" value="P:meiotic DNA double-strand break processing"/>
    <property type="evidence" value="ECO:0007669"/>
    <property type="project" value="TreeGrafter"/>
</dbReference>
<reference evidence="3 4" key="1">
    <citation type="submission" date="2018-11" db="EMBL/GenBank/DDBJ databases">
        <title>Genome sequence of Apiotrichum porosum DSM 27194.</title>
        <authorList>
            <person name="Aliyu H."/>
            <person name="Gorte O."/>
            <person name="Ochsenreither K."/>
        </authorList>
    </citation>
    <scope>NUCLEOTIDE SEQUENCE [LARGE SCALE GENOMIC DNA]</scope>
    <source>
        <strain evidence="3 4">DSM 27194</strain>
    </source>
</reference>
<dbReference type="PANTHER" id="PTHR10848:SF0">
    <property type="entry name" value="MEIOTIC RECOMBINATION PROTEIN SPO11"/>
    <property type="match status" value="1"/>
</dbReference>
<dbReference type="Pfam" id="PF21180">
    <property type="entry name" value="TOP6A-Spo11_Toprim"/>
    <property type="match status" value="1"/>
</dbReference>
<sequence>MPPKATARASEREEARRKKEAADKDKLAWRAIVVAPPGTPHEPPPTPPALQLRLERCFATAEPLDTEGKMFLQSLATSAAPCGHSHIHHPHPRPEAETLDWFTPAAAWQRLAEDVGGPIKGSRMVEWLSHLVEKVGILRCSSQTLRSKQMACDADLKTFPGNFIDEIVLGLDGARRSWFFIKSQSSTYVAASAGICLTYSFGANAPQFPIARGPEPEPIPQCSGASFQGTGVGYLLVSLMTDLVEMGLLEEKSIGKGVVISLGGFAGTRGLDFVADMSRSFPDAPVMALGDANVHGLNIMVSVKYGSRTAPYRADGAATPRLIRLGIFLRDLFSYFDMSPAHCASLDTGDINTATALGLDQRLEASWAADARMFRGLKGKCDTENVAGGRQAVYRYTIQKMVNVMN</sequence>
<dbReference type="GO" id="GO:0007131">
    <property type="term" value="P:reciprocal meiotic recombination"/>
    <property type="evidence" value="ECO:0007669"/>
    <property type="project" value="TreeGrafter"/>
</dbReference>
<feature type="compositionally biased region" description="Basic and acidic residues" evidence="1">
    <location>
        <begin position="9"/>
        <end position="24"/>
    </location>
</feature>
<evidence type="ECO:0000259" key="2">
    <source>
        <dbReference type="Pfam" id="PF21180"/>
    </source>
</evidence>
<dbReference type="InterPro" id="IPR034136">
    <property type="entry name" value="TOPRIM_Topo6A/Spo11"/>
</dbReference>
<evidence type="ECO:0000313" key="3">
    <source>
        <dbReference type="EMBL" id="RSH77628.1"/>
    </source>
</evidence>
<name>A0A427XFL2_9TREE</name>
<dbReference type="GO" id="GO:0003918">
    <property type="term" value="F:DNA topoisomerase type II (double strand cut, ATP-hydrolyzing) activity"/>
    <property type="evidence" value="ECO:0007669"/>
    <property type="project" value="InterPro"/>
</dbReference>
<dbReference type="PANTHER" id="PTHR10848">
    <property type="entry name" value="MEIOTIC RECOMBINATION PROTEIN SPO11"/>
    <property type="match status" value="1"/>
</dbReference>